<proteinExistence type="predicted"/>
<evidence type="ECO:0000256" key="2">
    <source>
        <dbReference type="ARBA" id="ARBA00022801"/>
    </source>
</evidence>
<name>A0A1J4T9N1_9BACT</name>
<dbReference type="AlphaFoldDB" id="A0A1J4T9N1"/>
<dbReference type="PANTHER" id="PTHR17224">
    <property type="entry name" value="PEPTIDYL-TRNA HYDROLASE"/>
    <property type="match status" value="1"/>
</dbReference>
<comment type="caution">
    <text evidence="4">The sequence shown here is derived from an EMBL/GenBank/DDBJ whole genome shotgun (WGS) entry which is preliminary data.</text>
</comment>
<dbReference type="PANTHER" id="PTHR17224:SF1">
    <property type="entry name" value="PEPTIDYL-TRNA HYDROLASE"/>
    <property type="match status" value="1"/>
</dbReference>
<dbReference type="GO" id="GO:0000049">
    <property type="term" value="F:tRNA binding"/>
    <property type="evidence" value="ECO:0007669"/>
    <property type="project" value="UniProtKB-KW"/>
</dbReference>
<dbReference type="SUPFAM" id="SSF53178">
    <property type="entry name" value="Peptidyl-tRNA hydrolase-like"/>
    <property type="match status" value="1"/>
</dbReference>
<keyword evidence="1" id="KW-0820">tRNA-binding</keyword>
<dbReference type="EMBL" id="MNUV01000036">
    <property type="protein sequence ID" value="OIO07525.1"/>
    <property type="molecule type" value="Genomic_DNA"/>
</dbReference>
<dbReference type="GO" id="GO:0004045">
    <property type="term" value="F:peptidyl-tRNA hydrolase activity"/>
    <property type="evidence" value="ECO:0007669"/>
    <property type="project" value="InterPro"/>
</dbReference>
<keyword evidence="2" id="KW-0378">Hydrolase</keyword>
<dbReference type="Proteomes" id="UP000182860">
    <property type="component" value="Unassembled WGS sequence"/>
</dbReference>
<reference evidence="4 5" key="1">
    <citation type="journal article" date="2016" name="Environ. Microbiol.">
        <title>Genomic resolution of a cold subsurface aquifer community provides metabolic insights for novel microbes adapted to high CO concentrations.</title>
        <authorList>
            <person name="Probst A.J."/>
            <person name="Castelle C.J."/>
            <person name="Singh A."/>
            <person name="Brown C.T."/>
            <person name="Anantharaman K."/>
            <person name="Sharon I."/>
            <person name="Hug L.A."/>
            <person name="Burstein D."/>
            <person name="Emerson J.B."/>
            <person name="Thomas B.C."/>
            <person name="Banfield J.F."/>
        </authorList>
    </citation>
    <scope>NUCLEOTIDE SEQUENCE [LARGE SCALE GENOMIC DNA]</scope>
    <source>
        <strain evidence="4">CG1_02_41_21</strain>
    </source>
</reference>
<accession>A0A1J4T9N1</accession>
<evidence type="ECO:0000256" key="3">
    <source>
        <dbReference type="ARBA" id="ARBA00022884"/>
    </source>
</evidence>
<dbReference type="InterPro" id="IPR036416">
    <property type="entry name" value="Pept_tRNA_hydro_sf"/>
</dbReference>
<evidence type="ECO:0000313" key="5">
    <source>
        <dbReference type="Proteomes" id="UP000182860"/>
    </source>
</evidence>
<dbReference type="Pfam" id="PF01195">
    <property type="entry name" value="Pept_tRNA_hydro"/>
    <property type="match status" value="1"/>
</dbReference>
<dbReference type="InterPro" id="IPR001328">
    <property type="entry name" value="Pept_tRNA_hydro"/>
</dbReference>
<gene>
    <name evidence="4" type="ORF">AUJ35_01940</name>
</gene>
<protein>
    <recommendedName>
        <fullName evidence="6">Aminoacyl-tRNA hydrolase</fullName>
    </recommendedName>
</protein>
<evidence type="ECO:0000256" key="1">
    <source>
        <dbReference type="ARBA" id="ARBA00022555"/>
    </source>
</evidence>
<dbReference type="NCBIfam" id="TIGR00447">
    <property type="entry name" value="pth"/>
    <property type="match status" value="1"/>
</dbReference>
<sequence>MKIIVGLGNPGEQYARSRHNVGWLILDSILGEVKWTLNKKWNALVCEQGGDLYLKPQTFMNNSGMAVSAALNYYHLLPKKLKLFSTKDSDLSDVLTVIHDDLDIDLGKMKTSIGSRSAGHNGVQSIINYTKTFNFKRVRVGIKTIDRENIPADKFVLGRFKEEELKEIERLLGDIKKEI</sequence>
<keyword evidence="3" id="KW-0694">RNA-binding</keyword>
<organism evidence="4 5">
    <name type="scientific">Candidatus Falkowbacteria bacterium CG1_02_41_21</name>
    <dbReference type="NCBI Taxonomy" id="1805147"/>
    <lineage>
        <taxon>Bacteria</taxon>
        <taxon>Candidatus Falkowiibacteriota</taxon>
    </lineage>
</organism>
<evidence type="ECO:0008006" key="6">
    <source>
        <dbReference type="Google" id="ProtNLM"/>
    </source>
</evidence>
<dbReference type="CDD" id="cd00462">
    <property type="entry name" value="PTH"/>
    <property type="match status" value="1"/>
</dbReference>
<evidence type="ECO:0000313" key="4">
    <source>
        <dbReference type="EMBL" id="OIO07525.1"/>
    </source>
</evidence>
<dbReference type="Gene3D" id="3.40.50.1470">
    <property type="entry name" value="Peptidyl-tRNA hydrolase"/>
    <property type="match status" value="1"/>
</dbReference>